<gene>
    <name evidence="1" type="ORF">TEOVI_000186400</name>
</gene>
<evidence type="ECO:0000313" key="1">
    <source>
        <dbReference type="EMBL" id="SCU70291.1"/>
    </source>
</evidence>
<sequence>MKAEERTNNSRISNITRTSDFQNVRPILTVLTKRLDQIQTKRHDLLEITFNIITKLENLSGHQSAVAELSDIKVKGLNMGNGDPNSSRNDQTNINFQSKTSSDLTICHKALEAKANHFESWARMTKLDSLKLFTVTITPDKSAAFRAAAVEKTNSAACAKSGVTGTVATSSDNACIIDSPVTAEEAITLYKGSGDFGLAEKAVTYSGNFKQFAQKTAIDLLEVAASWEKTSMTFDAGKISSCASDDDFRAAVGATWTGLSREAALGEKTKAVTQLIASTYGDDSSFSNRYWDKLTQIKLPTTLLGEKRTQTIKEVKTMDEASKMLLQALLEVTTKNQANPSCHTKTDKAIDKPKLADECKKHTTSEDCKKETGCDFDEKKLEGERCFRKVETEEKDKKSFYSNLRVFVPKAFLSL</sequence>
<dbReference type="Proteomes" id="UP000195570">
    <property type="component" value="Unassembled WGS sequence"/>
</dbReference>
<protein>
    <recommendedName>
        <fullName evidence="3">Variant surface glycoprotein 1125</fullName>
    </recommendedName>
</protein>
<keyword evidence="2" id="KW-1185">Reference proteome</keyword>
<comment type="caution">
    <text evidence="1">The sequence shown here is derived from an EMBL/GenBank/DDBJ whole genome shotgun (WGS) entry which is preliminary data.</text>
</comment>
<evidence type="ECO:0000313" key="2">
    <source>
        <dbReference type="Proteomes" id="UP000195570"/>
    </source>
</evidence>
<name>A0A1G4IDQ2_TRYEQ</name>
<dbReference type="VEuPathDB" id="TriTrypDB:TEOVI_000186400"/>
<evidence type="ECO:0008006" key="3">
    <source>
        <dbReference type="Google" id="ProtNLM"/>
    </source>
</evidence>
<dbReference type="GeneID" id="92375804"/>
<dbReference type="SUPFAM" id="SSF58087">
    <property type="entry name" value="Variant surface glycoprotein (N-terminal domain)"/>
    <property type="match status" value="1"/>
</dbReference>
<organism evidence="1 2">
    <name type="scientific">Trypanosoma equiperdum</name>
    <dbReference type="NCBI Taxonomy" id="5694"/>
    <lineage>
        <taxon>Eukaryota</taxon>
        <taxon>Discoba</taxon>
        <taxon>Euglenozoa</taxon>
        <taxon>Kinetoplastea</taxon>
        <taxon>Metakinetoplastina</taxon>
        <taxon>Trypanosomatida</taxon>
        <taxon>Trypanosomatidae</taxon>
        <taxon>Trypanosoma</taxon>
    </lineage>
</organism>
<accession>A0A1G4IDQ2</accession>
<dbReference type="EMBL" id="CZPT02001407">
    <property type="protein sequence ID" value="SCU70291.1"/>
    <property type="molecule type" value="Genomic_DNA"/>
</dbReference>
<reference evidence="1" key="1">
    <citation type="submission" date="2016-09" db="EMBL/GenBank/DDBJ databases">
        <authorList>
            <person name="Hebert L."/>
            <person name="Moumen B."/>
        </authorList>
    </citation>
    <scope>NUCLEOTIDE SEQUENCE [LARGE SCALE GENOMIC DNA]</scope>
    <source>
        <strain evidence="1">OVI</strain>
    </source>
</reference>
<dbReference type="AlphaFoldDB" id="A0A1G4IDQ2"/>
<proteinExistence type="predicted"/>
<dbReference type="RefSeq" id="XP_067081132.1">
    <property type="nucleotide sequence ID" value="XM_067225031.1"/>
</dbReference>